<comment type="subcellular location">
    <subcellularLocation>
        <location evidence="1">Endosome</location>
    </subcellularLocation>
</comment>
<dbReference type="PANTHER" id="PTHR13673:SF0">
    <property type="entry name" value="VPS35 ENDOSOMAL PROTEIN-SORTING FACTOR-LIKE"/>
    <property type="match status" value="1"/>
</dbReference>
<dbReference type="EMBL" id="LR783445">
    <property type="protein sequence ID" value="CAB3226529.1"/>
    <property type="molecule type" value="mRNA"/>
</dbReference>
<sequence length="961" mass="108674">MSSETIWKPKKFNYELLMQTRKPLSPLKSTDFHPLKPITVTDSIGVKVSHVASKNEKSVQKTSKNNEIKEDFVDPLTAMSIDPLSAIVMETKNEPKKVEKTEEDSVSLEYDDEYEPWSSRKLAILQKYTTNDRLSVTMTSMSKGESRQGMGRQNQSSSISDKLKDRLGQLDDFEEGGMIEMQNLSQQEFIEKMHQLNETLIQSWNSNQKVKALKIAIQCSKLLGDLSVIQFYPSKFVLVTDLLDTFGGLVFDRILSLCNGMTADSIVPEEVPDTAREICVNWLLKIASIRELLPRIFVEASIIHCNDFLQIGETKSVLNRLTNMTCGIGDPLIAVYVRAYLCRMGVRYAPKFKGHLKTNFYDFLVTYKQIHTHPVQNKMAAQKLDMAVYLDHYIPAVEWILSSLAHKAREATMSEVLEKCRKGGNSLMLLNCCISAFNADYVSSRALALCDLINQQKDDIFPKDRVFQTLAKKVIKSDPPEDDRLPLLNDVWKLLMKIHHPKRYIACAEAWSEFAAKNFTKKEVSTILGDIIKHMLPDRAFEQHYSQLTSVVSNVLQNMKNFSDIFSMDKFLPFLDMFHNETKKVEVCKLVASAFNSIPDSTTSDPIVINGLMYICKVMHDSINALSLDDDKKAASDLISGFILKVTFGKDFEQQLSFFVECRASFYGLDSVLATLVHAVNRLSSQVNKIVKGNHTRKTSAFVRACTAYTFITIPSLQDKQLRLLLYMESGQVALTSQCITQSDAIYKSSISLIMDILTVPDKKGGMSHQNLVGFLSTFLSSLLLVPDNPDQGVLYLLRGFLNVISNTEVNLSMYTQCTIYLKILSMLTAYSQNQYIYHITKVDSNDNLYNSDPKFLEEINTLSCTILDQVLGYLSSPRLSPDKQEQKNQSICATNLFEVIIAHSDLKDDKMQRLAAVVWELANRNGFVETKGMVRILDDLKNKGGEYLRLANSLPLQSRA</sequence>
<dbReference type="PANTHER" id="PTHR13673">
    <property type="entry name" value="ESOPHAGEAL CANCER ASSOCIATED PROTEIN"/>
    <property type="match status" value="1"/>
</dbReference>
<feature type="compositionally biased region" description="Polar residues" evidence="7">
    <location>
        <begin position="151"/>
        <end position="160"/>
    </location>
</feature>
<evidence type="ECO:0000256" key="6">
    <source>
        <dbReference type="ARBA" id="ARBA00023838"/>
    </source>
</evidence>
<dbReference type="GO" id="GO:0015031">
    <property type="term" value="P:protein transport"/>
    <property type="evidence" value="ECO:0007669"/>
    <property type="project" value="UniProtKB-KW"/>
</dbReference>
<evidence type="ECO:0000256" key="3">
    <source>
        <dbReference type="ARBA" id="ARBA00022448"/>
    </source>
</evidence>
<evidence type="ECO:0000256" key="7">
    <source>
        <dbReference type="SAM" id="MobiDB-lite"/>
    </source>
</evidence>
<feature type="region of interest" description="Disordered" evidence="7">
    <location>
        <begin position="140"/>
        <end position="161"/>
    </location>
</feature>
<dbReference type="AlphaFoldDB" id="A0A6F9D7C7"/>
<evidence type="ECO:0000313" key="8">
    <source>
        <dbReference type="EMBL" id="CAB3226529.1"/>
    </source>
</evidence>
<proteinExistence type="evidence at transcript level"/>
<evidence type="ECO:0000256" key="2">
    <source>
        <dbReference type="ARBA" id="ARBA00010704"/>
    </source>
</evidence>
<keyword evidence="5" id="KW-0653">Protein transport</keyword>
<keyword evidence="4" id="KW-0967">Endosome</keyword>
<reference evidence="8" key="1">
    <citation type="submission" date="2020-04" db="EMBL/GenBank/DDBJ databases">
        <authorList>
            <person name="Neveu A P."/>
        </authorList>
    </citation>
    <scope>NUCLEOTIDE SEQUENCE</scope>
    <source>
        <tissue evidence="8">Whole embryo</tissue>
    </source>
</reference>
<organism evidence="8">
    <name type="scientific">Phallusia mammillata</name>
    <dbReference type="NCBI Taxonomy" id="59560"/>
    <lineage>
        <taxon>Eukaryota</taxon>
        <taxon>Metazoa</taxon>
        <taxon>Chordata</taxon>
        <taxon>Tunicata</taxon>
        <taxon>Ascidiacea</taxon>
        <taxon>Phlebobranchia</taxon>
        <taxon>Ascidiidae</taxon>
        <taxon>Phallusia</taxon>
    </lineage>
</organism>
<keyword evidence="3" id="KW-0813">Transport</keyword>
<dbReference type="GO" id="GO:0005768">
    <property type="term" value="C:endosome"/>
    <property type="evidence" value="ECO:0007669"/>
    <property type="project" value="UniProtKB-SubCell"/>
</dbReference>
<protein>
    <recommendedName>
        <fullName evidence="6">VPS35 endosomal protein-sorting factor-like</fullName>
    </recommendedName>
</protein>
<name>A0A6F9D7C7_9ASCI</name>
<comment type="similarity">
    <text evidence="2">Belongs to the VPS35L family.</text>
</comment>
<evidence type="ECO:0000256" key="4">
    <source>
        <dbReference type="ARBA" id="ARBA00022753"/>
    </source>
</evidence>
<gene>
    <name evidence="8" type="primary">C16orf62</name>
</gene>
<dbReference type="InterPro" id="IPR029705">
    <property type="entry name" value="VPS35L"/>
</dbReference>
<accession>A0A6F9D7C7</accession>
<evidence type="ECO:0000256" key="5">
    <source>
        <dbReference type="ARBA" id="ARBA00022927"/>
    </source>
</evidence>
<evidence type="ECO:0000256" key="1">
    <source>
        <dbReference type="ARBA" id="ARBA00004177"/>
    </source>
</evidence>
<dbReference type="GO" id="GO:0032456">
    <property type="term" value="P:endocytic recycling"/>
    <property type="evidence" value="ECO:0007669"/>
    <property type="project" value="InterPro"/>
</dbReference>